<dbReference type="PANTHER" id="PTHR24027:SF438">
    <property type="entry name" value="CADHERIN 23"/>
    <property type="match status" value="1"/>
</dbReference>
<dbReference type="PANTHER" id="PTHR24027">
    <property type="entry name" value="CADHERIN-23"/>
    <property type="match status" value="1"/>
</dbReference>
<dbReference type="PROSITE" id="PS50268">
    <property type="entry name" value="CADHERIN_2"/>
    <property type="match status" value="1"/>
</dbReference>
<dbReference type="InterPro" id="IPR015919">
    <property type="entry name" value="Cadherin-like_sf"/>
</dbReference>
<feature type="domain" description="Cadherin" evidence="5">
    <location>
        <begin position="65"/>
        <end position="155"/>
    </location>
</feature>
<name>A0ABY6Q609_9GAMM</name>
<evidence type="ECO:0000256" key="3">
    <source>
        <dbReference type="ARBA" id="ARBA00022837"/>
    </source>
</evidence>
<accession>A0ABY6Q609</accession>
<dbReference type="EMBL" id="CP036501">
    <property type="protein sequence ID" value="UZP74331.1"/>
    <property type="molecule type" value="Genomic_DNA"/>
</dbReference>
<organism evidence="6 7">
    <name type="scientific">Candidatus Paraluminiphilus aquimaris</name>
    <dbReference type="NCBI Taxonomy" id="2518994"/>
    <lineage>
        <taxon>Bacteria</taxon>
        <taxon>Pseudomonadati</taxon>
        <taxon>Pseudomonadota</taxon>
        <taxon>Gammaproteobacteria</taxon>
        <taxon>Cellvibrionales</taxon>
        <taxon>Halieaceae</taxon>
        <taxon>Candidatus Paraluminiphilus</taxon>
    </lineage>
</organism>
<dbReference type="Proteomes" id="UP001317963">
    <property type="component" value="Chromosome"/>
</dbReference>
<gene>
    <name evidence="6" type="ORF">E0F26_06065</name>
</gene>
<dbReference type="RefSeq" id="WP_279243147.1">
    <property type="nucleotide sequence ID" value="NZ_CP036501.1"/>
</dbReference>
<dbReference type="SUPFAM" id="SSF49313">
    <property type="entry name" value="Cadherin-like"/>
    <property type="match status" value="1"/>
</dbReference>
<dbReference type="CDD" id="cd11304">
    <property type="entry name" value="Cadherin_repeat"/>
    <property type="match status" value="1"/>
</dbReference>
<evidence type="ECO:0000313" key="6">
    <source>
        <dbReference type="EMBL" id="UZP74331.1"/>
    </source>
</evidence>
<proteinExistence type="predicted"/>
<dbReference type="Gene3D" id="2.60.40.60">
    <property type="entry name" value="Cadherins"/>
    <property type="match status" value="1"/>
</dbReference>
<keyword evidence="4" id="KW-0472">Membrane</keyword>
<keyword evidence="7" id="KW-1185">Reference proteome</keyword>
<reference evidence="6 7" key="1">
    <citation type="submission" date="2019-02" db="EMBL/GenBank/DDBJ databases">
        <title>Halieaceae_genomes.</title>
        <authorList>
            <person name="Li S.-H."/>
        </authorList>
    </citation>
    <scope>NUCLEOTIDE SEQUENCE [LARGE SCALE GENOMIC DNA]</scope>
    <source>
        <strain evidence="6 7">JH123</strain>
    </source>
</reference>
<evidence type="ECO:0000259" key="5">
    <source>
        <dbReference type="PROSITE" id="PS50268"/>
    </source>
</evidence>
<protein>
    <recommendedName>
        <fullName evidence="5">Cadherin domain-containing protein</fullName>
    </recommendedName>
</protein>
<evidence type="ECO:0000313" key="7">
    <source>
        <dbReference type="Proteomes" id="UP001317963"/>
    </source>
</evidence>
<evidence type="ECO:0000256" key="1">
    <source>
        <dbReference type="ARBA" id="ARBA00004370"/>
    </source>
</evidence>
<dbReference type="InterPro" id="IPR039808">
    <property type="entry name" value="Cadherin"/>
</dbReference>
<dbReference type="InterPro" id="IPR002126">
    <property type="entry name" value="Cadherin-like_dom"/>
</dbReference>
<evidence type="ECO:0000256" key="4">
    <source>
        <dbReference type="ARBA" id="ARBA00023136"/>
    </source>
</evidence>
<evidence type="ECO:0000256" key="2">
    <source>
        <dbReference type="ARBA" id="ARBA00022737"/>
    </source>
</evidence>
<sequence length="351" mass="37003">MSGRQGLICIRSAALMIARSVVAGICMLALKACGGGGGSSSDSIPPNTPPSFGQSLYTLSVVEGGSAIGVVAATDAEADNLVYSVSGEDAESLVISGTGSLSFQTPADYERPTDSDANNEYSVVVTASDGALSATADVIITVENDPSDDAAAPQILFGFEVLIGSVTTPAYDRPSTWDDADGDCISDRHEILIAQHRDGDGAYPLVMSSDGCFVQTGRWLDPYDNIYYYAASDVQIDHVVALYESWISGLGNVDASVQRRYANTGSVSAGVLPETSHNFLAVGASSNGEKGSSDPTEWMPRNDDYHCTYLKKWVLIKSLNALLLDDSEFEFIRAREPGCGNASLPELPANP</sequence>
<keyword evidence="3" id="KW-0106">Calcium</keyword>
<keyword evidence="2" id="KW-0677">Repeat</keyword>
<comment type="subcellular location">
    <subcellularLocation>
        <location evidence="1">Membrane</location>
    </subcellularLocation>
</comment>